<keyword evidence="3" id="KW-0808">Transferase</keyword>
<keyword evidence="6" id="KW-0812">Transmembrane</keyword>
<evidence type="ECO:0000313" key="7">
    <source>
        <dbReference type="EMBL" id="TQK76466.1"/>
    </source>
</evidence>
<gene>
    <name evidence="7" type="ORF">FB389_1139</name>
</gene>
<reference evidence="7 8" key="1">
    <citation type="submission" date="2019-06" db="EMBL/GenBank/DDBJ databases">
        <title>Sequencing the genomes of 1000 actinobacteria strains.</title>
        <authorList>
            <person name="Klenk H.-P."/>
        </authorList>
    </citation>
    <scope>NUCLEOTIDE SEQUENCE [LARGE SCALE GENOMIC DNA]</scope>
    <source>
        <strain evidence="7 8">DSM 10596</strain>
    </source>
</reference>
<sequence length="398" mass="42963">MAISAKERQWHAAFGINVEPPSPADELDRRWVFYSILMIGSTFIAMGLVQAYYLAGQSSGPSNIHGLLWTRILASVTPLVVASWAISRLDLPRISGLRQRVILGGAVVVLGAAARIGLQALLRIYVTTDGIIIAFELMGGILMYGVATIFATGSMRHQRRERQLAAEAQAAKLAQIVATEALREEEMRVHRTVSEALHGSVQQRFVVMEAELTGVMRRMTGECPERAEVTVSLEAIRAELANIRDETIRATSRLLSPDGLEVGLRGAIRLLLGRLPTHIEASFSVDAAVRQLDDFTASSISSETRMLLLRFVEEALTNALKHGHARKVAVSFGAENDATGCPNALLVQVANDGRPWSPGADEGSGLGGLRRRAKIAGGDLETGLDVDGMTAVAMRLPL</sequence>
<dbReference type="Proteomes" id="UP000316181">
    <property type="component" value="Unassembled WGS sequence"/>
</dbReference>
<keyword evidence="8" id="KW-1185">Reference proteome</keyword>
<proteinExistence type="predicted"/>
<evidence type="ECO:0000256" key="4">
    <source>
        <dbReference type="ARBA" id="ARBA00022777"/>
    </source>
</evidence>
<name>A0A542SPB4_9MICO</name>
<feature type="transmembrane region" description="Helical" evidence="6">
    <location>
        <begin position="31"/>
        <end position="55"/>
    </location>
</feature>
<dbReference type="GO" id="GO:0000160">
    <property type="term" value="P:phosphorelay signal transduction system"/>
    <property type="evidence" value="ECO:0007669"/>
    <property type="project" value="UniProtKB-KW"/>
</dbReference>
<evidence type="ECO:0000313" key="8">
    <source>
        <dbReference type="Proteomes" id="UP000316181"/>
    </source>
</evidence>
<dbReference type="OrthoDB" id="3573097at2"/>
<dbReference type="EMBL" id="VFNV01000001">
    <property type="protein sequence ID" value="TQK76466.1"/>
    <property type="molecule type" value="Genomic_DNA"/>
</dbReference>
<dbReference type="AlphaFoldDB" id="A0A542SPB4"/>
<dbReference type="InterPro" id="IPR036890">
    <property type="entry name" value="HATPase_C_sf"/>
</dbReference>
<evidence type="ECO:0000256" key="1">
    <source>
        <dbReference type="ARBA" id="ARBA00000085"/>
    </source>
</evidence>
<dbReference type="RefSeq" id="WP_142111747.1">
    <property type="nucleotide sequence ID" value="NZ_BAAATB010000002.1"/>
</dbReference>
<evidence type="ECO:0000256" key="5">
    <source>
        <dbReference type="ARBA" id="ARBA00023012"/>
    </source>
</evidence>
<feature type="transmembrane region" description="Helical" evidence="6">
    <location>
        <begin position="67"/>
        <end position="89"/>
    </location>
</feature>
<keyword evidence="6" id="KW-1133">Transmembrane helix</keyword>
<dbReference type="SUPFAM" id="SSF55874">
    <property type="entry name" value="ATPase domain of HSP90 chaperone/DNA topoisomerase II/histidine kinase"/>
    <property type="match status" value="1"/>
</dbReference>
<dbReference type="GO" id="GO:0004673">
    <property type="term" value="F:protein histidine kinase activity"/>
    <property type="evidence" value="ECO:0007669"/>
    <property type="project" value="UniProtKB-EC"/>
</dbReference>
<evidence type="ECO:0000256" key="2">
    <source>
        <dbReference type="ARBA" id="ARBA00012438"/>
    </source>
</evidence>
<dbReference type="CDD" id="cd16917">
    <property type="entry name" value="HATPase_UhpB-NarQ-NarX-like"/>
    <property type="match status" value="1"/>
</dbReference>
<keyword evidence="4 7" id="KW-0418">Kinase</keyword>
<feature type="transmembrane region" description="Helical" evidence="6">
    <location>
        <begin position="101"/>
        <end position="125"/>
    </location>
</feature>
<feature type="transmembrane region" description="Helical" evidence="6">
    <location>
        <begin position="131"/>
        <end position="152"/>
    </location>
</feature>
<evidence type="ECO:0000256" key="6">
    <source>
        <dbReference type="SAM" id="Phobius"/>
    </source>
</evidence>
<comment type="catalytic activity">
    <reaction evidence="1">
        <text>ATP + protein L-histidine = ADP + protein N-phospho-L-histidine.</text>
        <dbReference type="EC" id="2.7.13.3"/>
    </reaction>
</comment>
<dbReference type="PANTHER" id="PTHR24421">
    <property type="entry name" value="NITRATE/NITRITE SENSOR PROTEIN NARX-RELATED"/>
    <property type="match status" value="1"/>
</dbReference>
<organism evidence="7 8">
    <name type="scientific">Rarobacter incanus</name>
    <dbReference type="NCBI Taxonomy" id="153494"/>
    <lineage>
        <taxon>Bacteria</taxon>
        <taxon>Bacillati</taxon>
        <taxon>Actinomycetota</taxon>
        <taxon>Actinomycetes</taxon>
        <taxon>Micrococcales</taxon>
        <taxon>Rarobacteraceae</taxon>
        <taxon>Rarobacter</taxon>
    </lineage>
</organism>
<keyword evidence="6" id="KW-0472">Membrane</keyword>
<dbReference type="InterPro" id="IPR050482">
    <property type="entry name" value="Sensor_HK_TwoCompSys"/>
</dbReference>
<evidence type="ECO:0000256" key="3">
    <source>
        <dbReference type="ARBA" id="ARBA00022679"/>
    </source>
</evidence>
<dbReference type="Gene3D" id="3.30.565.10">
    <property type="entry name" value="Histidine kinase-like ATPase, C-terminal domain"/>
    <property type="match status" value="1"/>
</dbReference>
<protein>
    <recommendedName>
        <fullName evidence="2">histidine kinase</fullName>
        <ecNumber evidence="2">2.7.13.3</ecNumber>
    </recommendedName>
</protein>
<dbReference type="PANTHER" id="PTHR24421:SF10">
    <property type="entry name" value="NITRATE_NITRITE SENSOR PROTEIN NARQ"/>
    <property type="match status" value="1"/>
</dbReference>
<dbReference type="EC" id="2.7.13.3" evidence="2"/>
<keyword evidence="5" id="KW-0902">Two-component regulatory system</keyword>
<accession>A0A542SPB4</accession>
<comment type="caution">
    <text evidence="7">The sequence shown here is derived from an EMBL/GenBank/DDBJ whole genome shotgun (WGS) entry which is preliminary data.</text>
</comment>